<evidence type="ECO:0000313" key="2">
    <source>
        <dbReference type="EMBL" id="OGH74027.1"/>
    </source>
</evidence>
<organism evidence="2 3">
    <name type="scientific">Candidatus Magasanikbacteria bacterium RIFCSPLOWO2_12_FULL_43_12</name>
    <dbReference type="NCBI Taxonomy" id="1798692"/>
    <lineage>
        <taxon>Bacteria</taxon>
        <taxon>Candidatus Magasanikiibacteriota</taxon>
    </lineage>
</organism>
<reference evidence="2 3" key="1">
    <citation type="journal article" date="2016" name="Nat. Commun.">
        <title>Thousands of microbial genomes shed light on interconnected biogeochemical processes in an aquifer system.</title>
        <authorList>
            <person name="Anantharaman K."/>
            <person name="Brown C.T."/>
            <person name="Hug L.A."/>
            <person name="Sharon I."/>
            <person name="Castelle C.J."/>
            <person name="Probst A.J."/>
            <person name="Thomas B.C."/>
            <person name="Singh A."/>
            <person name="Wilkins M.J."/>
            <person name="Karaoz U."/>
            <person name="Brodie E.L."/>
            <person name="Williams K.H."/>
            <person name="Hubbard S.S."/>
            <person name="Banfield J.F."/>
        </authorList>
    </citation>
    <scope>NUCLEOTIDE SEQUENCE [LARGE SCALE GENOMIC DNA]</scope>
</reference>
<keyword evidence="1" id="KW-0472">Membrane</keyword>
<dbReference type="Proteomes" id="UP000178347">
    <property type="component" value="Unassembled WGS sequence"/>
</dbReference>
<evidence type="ECO:0000256" key="1">
    <source>
        <dbReference type="SAM" id="Phobius"/>
    </source>
</evidence>
<accession>A0A1F6MQW3</accession>
<keyword evidence="1" id="KW-1133">Transmembrane helix</keyword>
<keyword evidence="1" id="KW-0812">Transmembrane</keyword>
<sequence length="81" mass="9737">MLNINILILSFMKLRRIFLYITNNEEVSRHEEGFDIAFFIINTAALIFGIAMFIFYNEPQWIPILVIEYTWALDNMRHNRP</sequence>
<comment type="caution">
    <text evidence="2">The sequence shown here is derived from an EMBL/GenBank/DDBJ whole genome shotgun (WGS) entry which is preliminary data.</text>
</comment>
<protein>
    <submittedName>
        <fullName evidence="2">Uncharacterized protein</fullName>
    </submittedName>
</protein>
<dbReference type="AlphaFoldDB" id="A0A1F6MQW3"/>
<dbReference type="EMBL" id="MFQN01000031">
    <property type="protein sequence ID" value="OGH74027.1"/>
    <property type="molecule type" value="Genomic_DNA"/>
</dbReference>
<gene>
    <name evidence="2" type="ORF">A3G00_01915</name>
</gene>
<evidence type="ECO:0000313" key="3">
    <source>
        <dbReference type="Proteomes" id="UP000178347"/>
    </source>
</evidence>
<name>A0A1F6MQW3_9BACT</name>
<feature type="transmembrane region" description="Helical" evidence="1">
    <location>
        <begin position="36"/>
        <end position="56"/>
    </location>
</feature>
<proteinExistence type="predicted"/>
<dbReference type="STRING" id="1798692.A3G00_01915"/>